<reference evidence="1 2" key="1">
    <citation type="submission" date="2008-07" db="EMBL/GenBank/DDBJ databases">
        <authorList>
            <person name="El-Sayed N."/>
            <person name="Caler E."/>
            <person name="Inman J."/>
            <person name="Amedeo P."/>
            <person name="Hass B."/>
            <person name="Wortman J."/>
        </authorList>
    </citation>
    <scope>NUCLEOTIDE SEQUENCE [LARGE SCALE GENOMIC DNA]</scope>
    <source>
        <strain evidence="2">ATCC 50983 / TXsc</strain>
    </source>
</reference>
<organism evidence="2">
    <name type="scientific">Perkinsus marinus (strain ATCC 50983 / TXsc)</name>
    <dbReference type="NCBI Taxonomy" id="423536"/>
    <lineage>
        <taxon>Eukaryota</taxon>
        <taxon>Sar</taxon>
        <taxon>Alveolata</taxon>
        <taxon>Perkinsozoa</taxon>
        <taxon>Perkinsea</taxon>
        <taxon>Perkinsida</taxon>
        <taxon>Perkinsidae</taxon>
        <taxon>Perkinsus</taxon>
    </lineage>
</organism>
<name>C5LSV2_PERM5</name>
<dbReference type="EMBL" id="GG685195">
    <property type="protein sequence ID" value="EER00191.1"/>
    <property type="molecule type" value="Genomic_DNA"/>
</dbReference>
<dbReference type="InParanoid" id="C5LSV2"/>
<evidence type="ECO:0000313" key="2">
    <source>
        <dbReference type="Proteomes" id="UP000007800"/>
    </source>
</evidence>
<dbReference type="Proteomes" id="UP000007800">
    <property type="component" value="Unassembled WGS sequence"/>
</dbReference>
<protein>
    <submittedName>
        <fullName evidence="1">Uncharacterized protein</fullName>
    </submittedName>
</protein>
<dbReference type="GeneID" id="9049934"/>
<feature type="non-terminal residue" evidence="1">
    <location>
        <position position="345"/>
    </location>
</feature>
<proteinExistence type="predicted"/>
<sequence length="345" mass="38259">MQTLRSCDQVTSERLYNFIPQSGLPTPATTGLVSGRNGEPSARGMWPLASRSLLYRLIITDLVCPLCEYLRHTVGPGDLEIDAAEMAVSCLLIGCTSCDQDVRKICVLSIYDNFMPEAAKSRIDDRLAWALSRINWECVSDRYFIPVLLDLVLIPCDLLKPEDSGDSDSTMWPTEAIGEVVKEMEDPRERLMLVHEAYNGSVDVAHEVWIQVFSQLASNRAVRACQYLLKEVTLIGRQSALNPSVPQTLLAGLNECEGCDGIDPIILIQCACDHRCWSLASDALQQMAVGNDDATAMEAWWAILDLCRLTGDPETELWARRAMGVEDAVLQADTLLLQGHWVDAQ</sequence>
<dbReference type="AlphaFoldDB" id="C5LSV2"/>
<accession>C5LSV2</accession>
<evidence type="ECO:0000313" key="1">
    <source>
        <dbReference type="EMBL" id="EER00191.1"/>
    </source>
</evidence>
<keyword evidence="2" id="KW-1185">Reference proteome</keyword>
<gene>
    <name evidence="1" type="ORF">Pmar_PMAR026772</name>
</gene>
<dbReference type="RefSeq" id="XP_002767473.1">
    <property type="nucleotide sequence ID" value="XM_002767427.1"/>
</dbReference>
<dbReference type="OrthoDB" id="5570127at2759"/>